<accession>A0A382A4L1</accession>
<organism evidence="2">
    <name type="scientific">marine metagenome</name>
    <dbReference type="NCBI Taxonomy" id="408172"/>
    <lineage>
        <taxon>unclassified sequences</taxon>
        <taxon>metagenomes</taxon>
        <taxon>ecological metagenomes</taxon>
    </lineage>
</organism>
<dbReference type="InterPro" id="IPR036291">
    <property type="entry name" value="NAD(P)-bd_dom_sf"/>
</dbReference>
<dbReference type="PANTHER" id="PTHR48079:SF6">
    <property type="entry name" value="NAD(P)-BINDING DOMAIN-CONTAINING PROTEIN-RELATED"/>
    <property type="match status" value="1"/>
</dbReference>
<dbReference type="InterPro" id="IPR051783">
    <property type="entry name" value="NAD(P)-dependent_oxidoreduct"/>
</dbReference>
<dbReference type="SUPFAM" id="SSF51735">
    <property type="entry name" value="NAD(P)-binding Rossmann-fold domains"/>
    <property type="match status" value="1"/>
</dbReference>
<dbReference type="EMBL" id="UINC01023886">
    <property type="protein sequence ID" value="SVA96446.1"/>
    <property type="molecule type" value="Genomic_DNA"/>
</dbReference>
<dbReference type="GO" id="GO:0005737">
    <property type="term" value="C:cytoplasm"/>
    <property type="evidence" value="ECO:0007669"/>
    <property type="project" value="TreeGrafter"/>
</dbReference>
<name>A0A382A4L1_9ZZZZ</name>
<feature type="domain" description="NAD-dependent epimerase/dehydratase" evidence="1">
    <location>
        <begin position="10"/>
        <end position="168"/>
    </location>
</feature>
<dbReference type="InterPro" id="IPR001509">
    <property type="entry name" value="Epimerase_deHydtase"/>
</dbReference>
<gene>
    <name evidence="2" type="ORF">METZ01_LOCUS149300</name>
</gene>
<dbReference type="AlphaFoldDB" id="A0A382A4L1"/>
<proteinExistence type="predicted"/>
<reference evidence="2" key="1">
    <citation type="submission" date="2018-05" db="EMBL/GenBank/DDBJ databases">
        <authorList>
            <person name="Lanie J.A."/>
            <person name="Ng W.-L."/>
            <person name="Kazmierczak K.M."/>
            <person name="Andrzejewski T.M."/>
            <person name="Davidsen T.M."/>
            <person name="Wayne K.J."/>
            <person name="Tettelin H."/>
            <person name="Glass J.I."/>
            <person name="Rusch D."/>
            <person name="Podicherti R."/>
            <person name="Tsui H.-C.T."/>
            <person name="Winkler M.E."/>
        </authorList>
    </citation>
    <scope>NUCLEOTIDE SEQUENCE</scope>
</reference>
<evidence type="ECO:0000259" key="1">
    <source>
        <dbReference type="Pfam" id="PF01370"/>
    </source>
</evidence>
<dbReference type="Pfam" id="PF01370">
    <property type="entry name" value="Epimerase"/>
    <property type="match status" value="1"/>
</dbReference>
<evidence type="ECO:0000313" key="2">
    <source>
        <dbReference type="EMBL" id="SVA96446.1"/>
    </source>
</evidence>
<protein>
    <recommendedName>
        <fullName evidence="1">NAD-dependent epimerase/dehydratase domain-containing protein</fullName>
    </recommendedName>
</protein>
<dbReference type="PANTHER" id="PTHR48079">
    <property type="entry name" value="PROTEIN YEEZ"/>
    <property type="match status" value="1"/>
</dbReference>
<dbReference type="Gene3D" id="3.40.50.720">
    <property type="entry name" value="NAD(P)-binding Rossmann-like Domain"/>
    <property type="match status" value="1"/>
</dbReference>
<dbReference type="GO" id="GO:0004029">
    <property type="term" value="F:aldehyde dehydrogenase (NAD+) activity"/>
    <property type="evidence" value="ECO:0007669"/>
    <property type="project" value="TreeGrafter"/>
</dbReference>
<sequence length="316" mass="35567">MVIGENIQNILLTGASGFLGDHIKRYLCAQPGQWRVFVIANRKELESFEEKFANQQFDIVILSGFCINFQKSSGKDSFKNLENTNLVLKFAEERGASYAVFLSAAGTLGVSKNDRVRNEDHFGKTDLEFIDYLNTQYIQDKVACQKTVDNLSFPAATLFLTTVYGASMDINVVNRLKGICGINPIIFYPPGGSSFLDLRDFLNALDLILHKRPTGRVVLSSGNILFSGLYRAVLNFYNLRRKKLMIPVPQHAKVIFDPNYIGGFLALKNTAVLKTSFGYKYYSADKARKLIGWSPRYTINDSLKEIFIHSMSSSKF</sequence>